<dbReference type="Pfam" id="PF02653">
    <property type="entry name" value="BPD_transp_2"/>
    <property type="match status" value="1"/>
</dbReference>
<reference evidence="10" key="1">
    <citation type="submission" date="2022-01" db="EMBL/GenBank/DDBJ databases">
        <title>Antribacter sp. nov., isolated from Guizhou of China.</title>
        <authorList>
            <person name="Chengliang C."/>
            <person name="Ya Z."/>
        </authorList>
    </citation>
    <scope>NUCLEOTIDE SEQUENCE</scope>
    <source>
        <strain evidence="10">KLBMP 9083</strain>
    </source>
</reference>
<comment type="caution">
    <text evidence="10">The sequence shown here is derived from an EMBL/GenBank/DDBJ whole genome shotgun (WGS) entry which is preliminary data.</text>
</comment>
<dbReference type="EMBL" id="JAKGSG010000024">
    <property type="protein sequence ID" value="MCF4120793.1"/>
    <property type="molecule type" value="Genomic_DNA"/>
</dbReference>
<proteinExistence type="inferred from homology"/>
<evidence type="ECO:0000256" key="4">
    <source>
        <dbReference type="ARBA" id="ARBA00022692"/>
    </source>
</evidence>
<comment type="similarity">
    <text evidence="8">Belongs to the binding-protein-dependent transport system permease family. LivHM subfamily.</text>
</comment>
<accession>A0AA41U693</accession>
<evidence type="ECO:0000256" key="3">
    <source>
        <dbReference type="ARBA" id="ARBA00022475"/>
    </source>
</evidence>
<keyword evidence="3" id="KW-1003">Cell membrane</keyword>
<keyword evidence="5" id="KW-0029">Amino-acid transport</keyword>
<evidence type="ECO:0000256" key="6">
    <source>
        <dbReference type="ARBA" id="ARBA00022989"/>
    </source>
</evidence>
<comment type="subcellular location">
    <subcellularLocation>
        <location evidence="1">Cell membrane</location>
        <topology evidence="1">Multi-pass membrane protein</topology>
    </subcellularLocation>
</comment>
<dbReference type="GO" id="GO:0006865">
    <property type="term" value="P:amino acid transport"/>
    <property type="evidence" value="ECO:0007669"/>
    <property type="project" value="UniProtKB-KW"/>
</dbReference>
<feature type="transmembrane region" description="Helical" evidence="9">
    <location>
        <begin position="6"/>
        <end position="27"/>
    </location>
</feature>
<evidence type="ECO:0000256" key="2">
    <source>
        <dbReference type="ARBA" id="ARBA00022448"/>
    </source>
</evidence>
<keyword evidence="6 9" id="KW-1133">Transmembrane helix</keyword>
<keyword evidence="4 9" id="KW-0812">Transmembrane</keyword>
<evidence type="ECO:0000256" key="1">
    <source>
        <dbReference type="ARBA" id="ARBA00004651"/>
    </source>
</evidence>
<dbReference type="InterPro" id="IPR001851">
    <property type="entry name" value="ABC_transp_permease"/>
</dbReference>
<keyword evidence="7 9" id="KW-0472">Membrane</keyword>
<evidence type="ECO:0000256" key="9">
    <source>
        <dbReference type="SAM" id="Phobius"/>
    </source>
</evidence>
<dbReference type="Proteomes" id="UP001165405">
    <property type="component" value="Unassembled WGS sequence"/>
</dbReference>
<feature type="transmembrane region" description="Helical" evidence="9">
    <location>
        <begin position="65"/>
        <end position="84"/>
    </location>
</feature>
<dbReference type="PANTHER" id="PTHR11795:SF450">
    <property type="entry name" value="ABC TRANSPORTER PERMEASE PROTEIN"/>
    <property type="match status" value="1"/>
</dbReference>
<dbReference type="CDD" id="cd06582">
    <property type="entry name" value="TM_PBP1_LivH_like"/>
    <property type="match status" value="1"/>
</dbReference>
<feature type="transmembrane region" description="Helical" evidence="9">
    <location>
        <begin position="262"/>
        <end position="279"/>
    </location>
</feature>
<feature type="transmembrane region" description="Helical" evidence="9">
    <location>
        <begin position="138"/>
        <end position="155"/>
    </location>
</feature>
<feature type="transmembrane region" description="Helical" evidence="9">
    <location>
        <begin position="185"/>
        <end position="205"/>
    </location>
</feature>
<feature type="transmembrane region" description="Helical" evidence="9">
    <location>
        <begin position="211"/>
        <end position="230"/>
    </location>
</feature>
<evidence type="ECO:0000313" key="11">
    <source>
        <dbReference type="Proteomes" id="UP001165405"/>
    </source>
</evidence>
<sequence>MTELVAYLISGIALGSSFALIGSGIVVVHRVTRVVNFAQGSVAIVGGMASATLLDGRLPHGLGEIAAVLLSGVLGLVIGLLAIGRRGTPPLISLIVTLGASMLVSAAIIWLWGQDPVTPPGLRGSVTILGAEVERQRLLVVVATGVAFAALALFFSRSYLGKGLTASASNPFAARMVGIDVRKMGLLAFGLAGILGGLAGVLIAPSNPLSFYSDLPLVLGGFAAAVFGGLTSPLRTLLGGLCLGVAGQLTAGYLNGSYQTEMALLLMLVIMIIRSRALVQEEVK</sequence>
<name>A0AA41U693_9MICO</name>
<protein>
    <submittedName>
        <fullName evidence="10">Branched-chain amino acid ABC transporter permease</fullName>
    </submittedName>
</protein>
<keyword evidence="2" id="KW-0813">Transport</keyword>
<keyword evidence="11" id="KW-1185">Reference proteome</keyword>
<dbReference type="InterPro" id="IPR052157">
    <property type="entry name" value="BCAA_transport_permease"/>
</dbReference>
<dbReference type="RefSeq" id="WP_236088568.1">
    <property type="nucleotide sequence ID" value="NZ_JAKGSG010000024.1"/>
</dbReference>
<dbReference type="GO" id="GO:0022857">
    <property type="term" value="F:transmembrane transporter activity"/>
    <property type="evidence" value="ECO:0007669"/>
    <property type="project" value="InterPro"/>
</dbReference>
<feature type="transmembrane region" description="Helical" evidence="9">
    <location>
        <begin position="34"/>
        <end position="53"/>
    </location>
</feature>
<organism evidence="10 11">
    <name type="scientific">Antribacter soli</name>
    <dbReference type="NCBI Taxonomy" id="2910976"/>
    <lineage>
        <taxon>Bacteria</taxon>
        <taxon>Bacillati</taxon>
        <taxon>Actinomycetota</taxon>
        <taxon>Actinomycetes</taxon>
        <taxon>Micrococcales</taxon>
        <taxon>Promicromonosporaceae</taxon>
        <taxon>Antribacter</taxon>
    </lineage>
</organism>
<evidence type="ECO:0000256" key="5">
    <source>
        <dbReference type="ARBA" id="ARBA00022970"/>
    </source>
</evidence>
<evidence type="ECO:0000256" key="8">
    <source>
        <dbReference type="ARBA" id="ARBA00037998"/>
    </source>
</evidence>
<dbReference type="AlphaFoldDB" id="A0AA41U693"/>
<evidence type="ECO:0000313" key="10">
    <source>
        <dbReference type="EMBL" id="MCF4120793.1"/>
    </source>
</evidence>
<evidence type="ECO:0000256" key="7">
    <source>
        <dbReference type="ARBA" id="ARBA00023136"/>
    </source>
</evidence>
<feature type="transmembrane region" description="Helical" evidence="9">
    <location>
        <begin position="91"/>
        <end position="112"/>
    </location>
</feature>
<dbReference type="GO" id="GO:0005886">
    <property type="term" value="C:plasma membrane"/>
    <property type="evidence" value="ECO:0007669"/>
    <property type="project" value="UniProtKB-SubCell"/>
</dbReference>
<dbReference type="PANTHER" id="PTHR11795">
    <property type="entry name" value="BRANCHED-CHAIN AMINO ACID TRANSPORT SYSTEM PERMEASE PROTEIN LIVH"/>
    <property type="match status" value="1"/>
</dbReference>
<gene>
    <name evidence="10" type="ORF">L1785_07360</name>
</gene>